<dbReference type="EMBL" id="JANGAC010000011">
    <property type="protein sequence ID" value="MCQ4924224.1"/>
    <property type="molecule type" value="Genomic_DNA"/>
</dbReference>
<reference evidence="1 2" key="1">
    <citation type="submission" date="2022-06" db="EMBL/GenBank/DDBJ databases">
        <title>Isolation of gut microbiota from human fecal samples.</title>
        <authorList>
            <person name="Pamer E.G."/>
            <person name="Barat B."/>
            <person name="Waligurski E."/>
            <person name="Medina S."/>
            <person name="Paddock L."/>
            <person name="Mostad J."/>
        </authorList>
    </citation>
    <scope>NUCLEOTIDE SEQUENCE [LARGE SCALE GENOMIC DNA]</scope>
    <source>
        <strain evidence="1 2">DFI.7.95</strain>
    </source>
</reference>
<accession>A0ABT1SCQ9</accession>
<protein>
    <recommendedName>
        <fullName evidence="3">Lipoprotein</fullName>
    </recommendedName>
</protein>
<name>A0ABT1SCQ9_9FIRM</name>
<evidence type="ECO:0008006" key="3">
    <source>
        <dbReference type="Google" id="ProtNLM"/>
    </source>
</evidence>
<keyword evidence="2" id="KW-1185">Reference proteome</keyword>
<evidence type="ECO:0000313" key="2">
    <source>
        <dbReference type="Proteomes" id="UP001524478"/>
    </source>
</evidence>
<gene>
    <name evidence="1" type="ORF">NE686_14070</name>
</gene>
<comment type="caution">
    <text evidence="1">The sequence shown here is derived from an EMBL/GenBank/DDBJ whole genome shotgun (WGS) entry which is preliminary data.</text>
</comment>
<dbReference type="RefSeq" id="WP_216554331.1">
    <property type="nucleotide sequence ID" value="NZ_JAHLOH010000007.1"/>
</dbReference>
<proteinExistence type="predicted"/>
<dbReference type="PROSITE" id="PS51257">
    <property type="entry name" value="PROKAR_LIPOPROTEIN"/>
    <property type="match status" value="1"/>
</dbReference>
<organism evidence="1 2">
    <name type="scientific">Tissierella carlieri</name>
    <dbReference type="NCBI Taxonomy" id="689904"/>
    <lineage>
        <taxon>Bacteria</taxon>
        <taxon>Bacillati</taxon>
        <taxon>Bacillota</taxon>
        <taxon>Tissierellia</taxon>
        <taxon>Tissierellales</taxon>
        <taxon>Tissierellaceae</taxon>
        <taxon>Tissierella</taxon>
    </lineage>
</organism>
<evidence type="ECO:0000313" key="1">
    <source>
        <dbReference type="EMBL" id="MCQ4924224.1"/>
    </source>
</evidence>
<dbReference type="Proteomes" id="UP001524478">
    <property type="component" value="Unassembled WGS sequence"/>
</dbReference>
<sequence>MRKVYLIISIIILFTFSTSCSVNKFETKDRIKAPENNLPPIQGKWIIEKAIDSPYKKGSIGESESLINKEALFHKSATVIGEDYVEEPTYKLKNVKLADYLLYKYKVSPEELNLSEEEAEIITILGNNQYYEFIRYSDNEMITFVEDRFYFLKKSVDQISKEEIDRYINIEKSIMRISNAEEVDILRSGILLGIKSYSYDEVNQTDGWKYKTIWIRTNNRSIASAYEMNNLLVPRKKGFWFVEVKREDIDNSVNDKIRATQKGKIKEGFLDDSASLLITASLNPKAKGLYPSILKNILYIGNDYISTELIDLSNDKRTLQVYPIDYLNDEKGIKVSDIIGEEGLRVFKEGAQSIVKTNSNILLNEESFGLARRNGYWIMKGRINYQSEGEEFYKDYNIKTIPPKELVNYDELAIPWNVIKSKVPEAIDAYTSPNEDIIIIVTRNNLLIYSINNHEISQKELGRIKIDNSETIVMAEWATGRYTMLWEEEFLKNEAETVKY</sequence>